<evidence type="ECO:0000256" key="4">
    <source>
        <dbReference type="ARBA" id="ARBA00022525"/>
    </source>
</evidence>
<name>A0A1Q2ZTQ8_ZYGRO</name>
<keyword evidence="6 14" id="KW-0732">Signal</keyword>
<feature type="region of interest" description="Disordered" evidence="13">
    <location>
        <begin position="869"/>
        <end position="889"/>
    </location>
</feature>
<comment type="caution">
    <text evidence="16">The sequence shown here is derived from an EMBL/GenBank/DDBJ whole genome shotgun (WGS) entry which is preliminary data.</text>
</comment>
<feature type="compositionally biased region" description="Low complexity" evidence="13">
    <location>
        <begin position="686"/>
        <end position="702"/>
    </location>
</feature>
<feature type="compositionally biased region" description="Low complexity" evidence="13">
    <location>
        <begin position="869"/>
        <end position="884"/>
    </location>
</feature>
<dbReference type="PANTHER" id="PTHR33793:SF2">
    <property type="entry name" value="AGGLUTININ-LIKE PROTEIN 6"/>
    <property type="match status" value="1"/>
</dbReference>
<keyword evidence="10" id="KW-1015">Disulfide bond</keyword>
<feature type="region of interest" description="Disordered" evidence="13">
    <location>
        <begin position="686"/>
        <end position="711"/>
    </location>
</feature>
<feature type="chain" id="PRO_5012479001" description="Agglutinin-like protein N-terminal domain-containing protein" evidence="14">
    <location>
        <begin position="24"/>
        <end position="1065"/>
    </location>
</feature>
<evidence type="ECO:0000256" key="8">
    <source>
        <dbReference type="ARBA" id="ARBA00022889"/>
    </source>
</evidence>
<keyword evidence="11" id="KW-0325">Glycoprotein</keyword>
<dbReference type="GO" id="GO:0000128">
    <property type="term" value="P:flocculation"/>
    <property type="evidence" value="ECO:0007669"/>
    <property type="project" value="InterPro"/>
</dbReference>
<dbReference type="InterPro" id="IPR033504">
    <property type="entry name" value="ALS"/>
</dbReference>
<dbReference type="AlphaFoldDB" id="A0A1Q2ZTQ8"/>
<accession>A0A1Q2ZTQ8</accession>
<keyword evidence="7" id="KW-0677">Repeat</keyword>
<dbReference type="Pfam" id="PF00624">
    <property type="entry name" value="Flocculin"/>
    <property type="match status" value="5"/>
</dbReference>
<dbReference type="eggNOG" id="ENOG502RGCG">
    <property type="taxonomic scope" value="Eukaryota"/>
</dbReference>
<protein>
    <recommendedName>
        <fullName evidence="15">Agglutinin-like protein N-terminal domain-containing protein</fullName>
    </recommendedName>
</protein>
<keyword evidence="5" id="KW-0336">GPI-anchor</keyword>
<proteinExistence type="predicted"/>
<evidence type="ECO:0000259" key="15">
    <source>
        <dbReference type="SMART" id="SM01056"/>
    </source>
</evidence>
<reference evidence="16 17" key="1">
    <citation type="submission" date="2016-08" db="EMBL/GenBank/DDBJ databases">
        <title>Draft genome sequence of allopolyploid Zygosaccharomyces rouxii.</title>
        <authorList>
            <person name="Watanabe J."/>
            <person name="Uehara K."/>
            <person name="Mogi Y."/>
            <person name="Tsukioka Y."/>
        </authorList>
    </citation>
    <scope>NUCLEOTIDE SEQUENCE [LARGE SCALE GENOMIC DNA]</scope>
    <source>
        <strain evidence="16 17">NBRC 110957</strain>
    </source>
</reference>
<evidence type="ECO:0000256" key="11">
    <source>
        <dbReference type="ARBA" id="ARBA00023180"/>
    </source>
</evidence>
<evidence type="ECO:0000256" key="6">
    <source>
        <dbReference type="ARBA" id="ARBA00022729"/>
    </source>
</evidence>
<feature type="signal peptide" evidence="14">
    <location>
        <begin position="1"/>
        <end position="23"/>
    </location>
</feature>
<evidence type="ECO:0000256" key="10">
    <source>
        <dbReference type="ARBA" id="ARBA00023157"/>
    </source>
</evidence>
<evidence type="ECO:0000256" key="12">
    <source>
        <dbReference type="ARBA" id="ARBA00023288"/>
    </source>
</evidence>
<dbReference type="InterPro" id="IPR001389">
    <property type="entry name" value="Flocculin"/>
</dbReference>
<dbReference type="EMBL" id="BDGX01000001">
    <property type="protein sequence ID" value="GAV46902.1"/>
    <property type="molecule type" value="Genomic_DNA"/>
</dbReference>
<comment type="subcellular location">
    <subcellularLocation>
        <location evidence="2">Membrane</location>
        <topology evidence="2">Lipid-anchor</topology>
        <topology evidence="2">GPI-anchor</topology>
    </subcellularLocation>
    <subcellularLocation>
        <location evidence="1">Secreted</location>
        <location evidence="1">Cell wall</location>
    </subcellularLocation>
</comment>
<evidence type="ECO:0000256" key="3">
    <source>
        <dbReference type="ARBA" id="ARBA00022512"/>
    </source>
</evidence>
<dbReference type="Gene3D" id="2.60.40.1280">
    <property type="match status" value="1"/>
</dbReference>
<evidence type="ECO:0000313" key="17">
    <source>
        <dbReference type="Proteomes" id="UP000187013"/>
    </source>
</evidence>
<gene>
    <name evidence="16" type="ORF">ZYGR_0A05000</name>
</gene>
<sequence>MYKTFNSIRSILFLLCLAWHTFAKEINGVSFSGLKFTPLSSLHYPHQGWSASFDFEIENGSSVSKGDYFTLNFPTVYRIKFDDNKLTTNATLQDGSEAFECFAAQQAAYKNEDTVFKCVAILGLSSYSSLSGSLSFGLSFSSGGSSYEYEMQNADKFHSGTMQVSLADQLSASVEFDSANFTKDIYTIGRSTTFNSLESYYLGMSCPNGYLLGGTQTINYDRENKGYDLDCSSVQVYLSDQFNDWSLPLKGDNANAKVDCSDDTLKVNMNEAKPNQKLWINALQDVSAGVNTIQHEVHLQYSCSDTEQKTTYSTQFSTVVEYTIYQASDSGTLSGLTATSASSSSPVVTTPTITSTITTGWTGTYNTTYSTGSTELSGSGDVPTEEIIYYVETPSESSVPQTTTTTTTTGWTGTYTTTYSTGSTELSGSTGAPTEEIIYYVETPSETVTPQTTTTTTTNIWSGSYTTTYSTESTSLYFSTGVPMEEVIIYVETPESKVAPSSSTPQSKTTVTSTTTTGWTGKYNSTYSTASTILVGSTGIPTEEIIYYFETPETQLFNTSSTPAPSSSTTIGIVTTTTTTTTGWTGTYTTTYLTASTSLGGNTGTLTEEIIYYVETPNTTVFPPPSTSVTSKANITSSTSQISSTSWSSKVNLTSSTPHLVTLSTTDLNSTYLTTCDCSESVPTINWSSSSTSNTITSVPPSETSYVPQSSSASVSKSSLNITSTSSPSASIQSISTLPSPTSSDVFNSTISPSLPVSSFSTLSTSSAQNSINSTHVTTTTPTAETFFSTTANSTGSNYLTSSRPISTSSVETTSVTNSTSVPPAITSNPIITSPWVTATATTLQSRTEASSTSVGNFSSTTSAATLTPTTEASSTIIADSSTTPVTSVAIPSSTSATLSTDSATTSTSPIIPIAASSSSSSSSSSAPSSGFSSAAAVSTTPSPSSSGGRFSLGLSLDQGSIAQIPIAQSSTPCSTSTKISTATVTVTKNSTTTKHVTAPVTHTVTQKVSDCHCPVESHQSSLEPYFNNNSSDTGPSIAPYSGQGLVLKRGNSITALIGVLLFIL</sequence>
<dbReference type="InterPro" id="IPR011252">
    <property type="entry name" value="Fibrogen-bd_dom1"/>
</dbReference>
<dbReference type="InterPro" id="IPR043063">
    <property type="entry name" value="Agglutinin-like_N_N2"/>
</dbReference>
<feature type="region of interest" description="Disordered" evidence="13">
    <location>
        <begin position="915"/>
        <end position="952"/>
    </location>
</feature>
<keyword evidence="3" id="KW-0134">Cell wall</keyword>
<keyword evidence="4" id="KW-0964">Secreted</keyword>
<organism evidence="16 17">
    <name type="scientific">Zygosaccharomyces rouxii</name>
    <dbReference type="NCBI Taxonomy" id="4956"/>
    <lineage>
        <taxon>Eukaryota</taxon>
        <taxon>Fungi</taxon>
        <taxon>Dikarya</taxon>
        <taxon>Ascomycota</taxon>
        <taxon>Saccharomycotina</taxon>
        <taxon>Saccharomycetes</taxon>
        <taxon>Saccharomycetales</taxon>
        <taxon>Saccharomycetaceae</taxon>
        <taxon>Zygosaccharomyces</taxon>
    </lineage>
</organism>
<evidence type="ECO:0000256" key="9">
    <source>
        <dbReference type="ARBA" id="ARBA00023136"/>
    </source>
</evidence>
<evidence type="ECO:0000256" key="14">
    <source>
        <dbReference type="SAM" id="SignalP"/>
    </source>
</evidence>
<dbReference type="Pfam" id="PF11766">
    <property type="entry name" value="Candida_ALS_N"/>
    <property type="match status" value="1"/>
</dbReference>
<evidence type="ECO:0000256" key="5">
    <source>
        <dbReference type="ARBA" id="ARBA00022622"/>
    </source>
</evidence>
<dbReference type="InterPro" id="IPR008966">
    <property type="entry name" value="Adhesion_dom_sf"/>
</dbReference>
<evidence type="ECO:0000256" key="1">
    <source>
        <dbReference type="ARBA" id="ARBA00004191"/>
    </source>
</evidence>
<dbReference type="OrthoDB" id="3981162at2759"/>
<feature type="domain" description="Agglutinin-like protein N-terminal" evidence="15">
    <location>
        <begin position="54"/>
        <end position="303"/>
    </location>
</feature>
<dbReference type="InterPro" id="IPR024672">
    <property type="entry name" value="Agglutinin-like_N"/>
</dbReference>
<keyword evidence="9" id="KW-0472">Membrane</keyword>
<evidence type="ECO:0000256" key="7">
    <source>
        <dbReference type="ARBA" id="ARBA00022737"/>
    </source>
</evidence>
<keyword evidence="12" id="KW-0449">Lipoprotein</keyword>
<dbReference type="SUPFAM" id="SSF49401">
    <property type="entry name" value="Bacterial adhesins"/>
    <property type="match status" value="1"/>
</dbReference>
<dbReference type="PANTHER" id="PTHR33793">
    <property type="entry name" value="ALPHA-AGGLUTININ"/>
    <property type="match status" value="1"/>
</dbReference>
<dbReference type="Gene3D" id="2.60.40.2430">
    <property type="entry name" value="Agglutinin-like protein, N-terminal domain, N2 subdomain"/>
    <property type="match status" value="1"/>
</dbReference>
<keyword evidence="8" id="KW-0130">Cell adhesion</keyword>
<dbReference type="Proteomes" id="UP000187013">
    <property type="component" value="Unassembled WGS sequence"/>
</dbReference>
<evidence type="ECO:0000313" key="16">
    <source>
        <dbReference type="EMBL" id="GAV46902.1"/>
    </source>
</evidence>
<dbReference type="SMART" id="SM01056">
    <property type="entry name" value="Candida_ALS_N"/>
    <property type="match status" value="1"/>
</dbReference>
<dbReference type="GO" id="GO:0098552">
    <property type="term" value="C:side of membrane"/>
    <property type="evidence" value="ECO:0007669"/>
    <property type="project" value="UniProtKB-KW"/>
</dbReference>
<evidence type="ECO:0000256" key="2">
    <source>
        <dbReference type="ARBA" id="ARBA00004589"/>
    </source>
</evidence>
<evidence type="ECO:0000256" key="13">
    <source>
        <dbReference type="SAM" id="MobiDB-lite"/>
    </source>
</evidence>